<keyword evidence="5 6" id="KW-0472">Membrane</keyword>
<comment type="subcellular location">
    <subcellularLocation>
        <location evidence="1">Membrane</location>
        <topology evidence="1">Multi-pass membrane protein</topology>
    </subcellularLocation>
</comment>
<name>A0A5J9V8J7_9POAL</name>
<dbReference type="Pfam" id="PF01554">
    <property type="entry name" value="MatE"/>
    <property type="match status" value="2"/>
</dbReference>
<feature type="transmembrane region" description="Helical" evidence="6">
    <location>
        <begin position="456"/>
        <end position="482"/>
    </location>
</feature>
<feature type="transmembrane region" description="Helical" evidence="6">
    <location>
        <begin position="253"/>
        <end position="281"/>
    </location>
</feature>
<evidence type="ECO:0000313" key="7">
    <source>
        <dbReference type="EMBL" id="TVU32363.1"/>
    </source>
</evidence>
<feature type="transmembrane region" description="Helical" evidence="6">
    <location>
        <begin position="113"/>
        <end position="138"/>
    </location>
</feature>
<gene>
    <name evidence="7" type="ORF">EJB05_24089</name>
</gene>
<dbReference type="AlphaFoldDB" id="A0A5J9V8J7"/>
<feature type="non-terminal residue" evidence="7">
    <location>
        <position position="1"/>
    </location>
</feature>
<keyword evidence="4 6" id="KW-1133">Transmembrane helix</keyword>
<evidence type="ECO:0000256" key="2">
    <source>
        <dbReference type="ARBA" id="ARBA00010199"/>
    </source>
</evidence>
<dbReference type="OrthoDB" id="2126698at2759"/>
<keyword evidence="3 6" id="KW-0812">Transmembrane</keyword>
<keyword evidence="8" id="KW-1185">Reference proteome</keyword>
<feature type="transmembrane region" description="Helical" evidence="6">
    <location>
        <begin position="358"/>
        <end position="379"/>
    </location>
</feature>
<feature type="transmembrane region" description="Helical" evidence="6">
    <location>
        <begin position="429"/>
        <end position="450"/>
    </location>
</feature>
<dbReference type="GO" id="GO:1990961">
    <property type="term" value="P:xenobiotic detoxification by transmembrane export across the plasma membrane"/>
    <property type="evidence" value="ECO:0007669"/>
    <property type="project" value="InterPro"/>
</dbReference>
<reference evidence="7 8" key="1">
    <citation type="journal article" date="2019" name="Sci. Rep.">
        <title>A high-quality genome of Eragrostis curvula grass provides insights into Poaceae evolution and supports new strategies to enhance forage quality.</title>
        <authorList>
            <person name="Carballo J."/>
            <person name="Santos B.A.C.M."/>
            <person name="Zappacosta D."/>
            <person name="Garbus I."/>
            <person name="Selva J.P."/>
            <person name="Gallo C.A."/>
            <person name="Diaz A."/>
            <person name="Albertini E."/>
            <person name="Caccamo M."/>
            <person name="Echenique V."/>
        </authorList>
    </citation>
    <scope>NUCLEOTIDE SEQUENCE [LARGE SCALE GENOMIC DNA]</scope>
    <source>
        <strain evidence="8">cv. Victoria</strain>
        <tissue evidence="7">Leaf</tissue>
    </source>
</reference>
<feature type="transmembrane region" description="Helical" evidence="6">
    <location>
        <begin position="301"/>
        <end position="320"/>
    </location>
</feature>
<dbReference type="EMBL" id="RWGY01000011">
    <property type="protein sequence ID" value="TVU32363.1"/>
    <property type="molecule type" value="Genomic_DNA"/>
</dbReference>
<proteinExistence type="inferred from homology"/>
<feature type="transmembrane region" description="Helical" evidence="6">
    <location>
        <begin position="63"/>
        <end position="83"/>
    </location>
</feature>
<feature type="transmembrane region" description="Helical" evidence="6">
    <location>
        <begin position="212"/>
        <end position="232"/>
    </location>
</feature>
<evidence type="ECO:0000313" key="8">
    <source>
        <dbReference type="Proteomes" id="UP000324897"/>
    </source>
</evidence>
<dbReference type="Proteomes" id="UP000324897">
    <property type="component" value="Chromosome 1"/>
</dbReference>
<evidence type="ECO:0000256" key="3">
    <source>
        <dbReference type="ARBA" id="ARBA00022692"/>
    </source>
</evidence>
<feature type="transmembrane region" description="Helical" evidence="6">
    <location>
        <begin position="177"/>
        <end position="200"/>
    </location>
</feature>
<comment type="caution">
    <text evidence="7">The sequence shown here is derived from an EMBL/GenBank/DDBJ whole genome shotgun (WGS) entry which is preliminary data.</text>
</comment>
<protein>
    <recommendedName>
        <fullName evidence="6">Protein DETOXIFICATION</fullName>
    </recommendedName>
    <alternativeName>
        <fullName evidence="6">Multidrug and toxic compound extrusion protein</fullName>
    </alternativeName>
</protein>
<sequence>LLPSISSLLLPLPAMEGAAEEESSVLREVKKQLRLAGPIAVGCLLQKIILTISLIFVGHLGELALASASLATSFAGATGFYLMTGMACSLDTLCGQAFGAGQHHLVGVYKQRAMLVLALVSVPVAVVWAFTGEILVWFRQDPEIAAAAGSYIRRMIPALLLFGQLQCHVLFLQAQNLVAPVVLSSGVTAAVHVAVCWLLVRRLGLGANGAALAIVVSYFFYLSLLALYVRLAPSCKATWTGFSREAFRGIPGFFKLAVPSALMICLECWAFEILVLLSGLLPNPKLETAVMSIWTQYSDSCSFNTYALAFMVSLGLGYAVRSVHKYQSFSFYMSLHSVRVSNELGAGRPQAARLAARVVMLLALSLSFSVGLVLVLARNRLGYVYTNVEEMALYSAKIMPILALCFLFDSMQCSLSGVVRGCGRQNIGAFINLAAYYLVGVPAASIFAFVCHLRGRGLWLGIMCGIAVQALLLLCITLCTNWNKQALKAKDRVLPPIPPTDTRTSGCTQLGNECGFVEKEAQGTTELTRSSVDPNEG</sequence>
<dbReference type="NCBIfam" id="TIGR00797">
    <property type="entry name" value="matE"/>
    <property type="match status" value="1"/>
</dbReference>
<organism evidence="7 8">
    <name type="scientific">Eragrostis curvula</name>
    <name type="common">weeping love grass</name>
    <dbReference type="NCBI Taxonomy" id="38414"/>
    <lineage>
        <taxon>Eukaryota</taxon>
        <taxon>Viridiplantae</taxon>
        <taxon>Streptophyta</taxon>
        <taxon>Embryophyta</taxon>
        <taxon>Tracheophyta</taxon>
        <taxon>Spermatophyta</taxon>
        <taxon>Magnoliopsida</taxon>
        <taxon>Liliopsida</taxon>
        <taxon>Poales</taxon>
        <taxon>Poaceae</taxon>
        <taxon>PACMAD clade</taxon>
        <taxon>Chloridoideae</taxon>
        <taxon>Eragrostideae</taxon>
        <taxon>Eragrostidinae</taxon>
        <taxon>Eragrostis</taxon>
    </lineage>
</organism>
<evidence type="ECO:0000256" key="4">
    <source>
        <dbReference type="ARBA" id="ARBA00022989"/>
    </source>
</evidence>
<dbReference type="GO" id="GO:0016020">
    <property type="term" value="C:membrane"/>
    <property type="evidence" value="ECO:0007669"/>
    <property type="project" value="UniProtKB-SubCell"/>
</dbReference>
<dbReference type="GO" id="GO:0015297">
    <property type="term" value="F:antiporter activity"/>
    <property type="evidence" value="ECO:0007669"/>
    <property type="project" value="InterPro"/>
</dbReference>
<dbReference type="PANTHER" id="PTHR11206">
    <property type="entry name" value="MULTIDRUG RESISTANCE PROTEIN"/>
    <property type="match status" value="1"/>
</dbReference>
<evidence type="ECO:0000256" key="6">
    <source>
        <dbReference type="RuleBase" id="RU004914"/>
    </source>
</evidence>
<feature type="transmembrane region" description="Helical" evidence="6">
    <location>
        <begin position="144"/>
        <end position="165"/>
    </location>
</feature>
<dbReference type="CDD" id="cd13132">
    <property type="entry name" value="MATE_eukaryotic"/>
    <property type="match status" value="1"/>
</dbReference>
<evidence type="ECO:0000256" key="1">
    <source>
        <dbReference type="ARBA" id="ARBA00004141"/>
    </source>
</evidence>
<dbReference type="GO" id="GO:0042910">
    <property type="term" value="F:xenobiotic transmembrane transporter activity"/>
    <property type="evidence" value="ECO:0007669"/>
    <property type="project" value="InterPro"/>
</dbReference>
<dbReference type="InterPro" id="IPR002528">
    <property type="entry name" value="MATE_fam"/>
</dbReference>
<dbReference type="InterPro" id="IPR045069">
    <property type="entry name" value="MATE_euk"/>
</dbReference>
<accession>A0A5J9V8J7</accession>
<comment type="similarity">
    <text evidence="2 6">Belongs to the multi antimicrobial extrusion (MATE) (TC 2.A.66.1) family.</text>
</comment>
<evidence type="ECO:0000256" key="5">
    <source>
        <dbReference type="ARBA" id="ARBA00023136"/>
    </source>
</evidence>
<feature type="transmembrane region" description="Helical" evidence="6">
    <location>
        <begin position="35"/>
        <end position="57"/>
    </location>
</feature>